<feature type="compositionally biased region" description="Acidic residues" evidence="1">
    <location>
        <begin position="160"/>
        <end position="267"/>
    </location>
</feature>
<sequence length="388" mass="43876">MARYIILLVVFLYVVLLFVNECTRIRKWELINAVRARYRHELSQGLNIDVTSFVVAQTDSTEAVWDRVPVANTVITLVRNYVWTEWLMAETKEVLSCFSPWIVRGYLLTGVLSLVLVVAFTFPYVVIFITWIDKSLKTCKKLTSGNEDEENKTPSADIDNVYEDPSADTDDVYEDPSADTDDVYEDPSADTDDVYEDPSADTDDVYEDPSADIDDVYEDPSPDTDDVYEDPSADIDDVYEDPSADTDDVYEDPSADTDDVYEDPSADIDDVYEDPLADMGNFKEVPSDIFVVVFQEAIDSLKLLLNSFEEDLEELVSLSDKHLSGGFFSETSDYIGSYLEFVKDTNLFIDKCTQFVRNLPGLPSKDNGRVKDVQYARGGIAYLLIFDV</sequence>
<evidence type="ECO:0000313" key="4">
    <source>
        <dbReference type="Proteomes" id="UP001445076"/>
    </source>
</evidence>
<accession>A0AAW0W6M2</accession>
<dbReference type="Proteomes" id="UP001445076">
    <property type="component" value="Unassembled WGS sequence"/>
</dbReference>
<name>A0AAW0W6M2_CHEQU</name>
<gene>
    <name evidence="3" type="ORF">OTU49_011011</name>
</gene>
<dbReference type="EMBL" id="JARKIK010000084">
    <property type="protein sequence ID" value="KAK8724969.1"/>
    <property type="molecule type" value="Genomic_DNA"/>
</dbReference>
<evidence type="ECO:0000256" key="1">
    <source>
        <dbReference type="SAM" id="MobiDB-lite"/>
    </source>
</evidence>
<evidence type="ECO:0000313" key="3">
    <source>
        <dbReference type="EMBL" id="KAK8724969.1"/>
    </source>
</evidence>
<proteinExistence type="predicted"/>
<dbReference type="EMBL" id="JARKIK010000084">
    <property type="protein sequence ID" value="KAK8724972.1"/>
    <property type="molecule type" value="Genomic_DNA"/>
</dbReference>
<reference evidence="3" key="2">
    <citation type="submission" date="2024-01" db="EMBL/GenBank/DDBJ databases">
        <authorList>
            <person name="He J."/>
            <person name="Wang M."/>
            <person name="Zheng J."/>
            <person name="Liu Z."/>
        </authorList>
    </citation>
    <scope>NUCLEOTIDE SEQUENCE</scope>
    <source>
        <strain evidence="3">ZL_2023a</strain>
        <tissue evidence="3">Muscle</tissue>
    </source>
</reference>
<keyword evidence="2" id="KW-1133">Transmembrane helix</keyword>
<evidence type="ECO:0000256" key="2">
    <source>
        <dbReference type="SAM" id="Phobius"/>
    </source>
</evidence>
<keyword evidence="2" id="KW-0472">Membrane</keyword>
<protein>
    <submittedName>
        <fullName evidence="3">Uncharacterized protein</fullName>
    </submittedName>
</protein>
<comment type="caution">
    <text evidence="3">The sequence shown here is derived from an EMBL/GenBank/DDBJ whole genome shotgun (WGS) entry which is preliminary data.</text>
</comment>
<organism evidence="3 4">
    <name type="scientific">Cherax quadricarinatus</name>
    <name type="common">Australian red claw crayfish</name>
    <dbReference type="NCBI Taxonomy" id="27406"/>
    <lineage>
        <taxon>Eukaryota</taxon>
        <taxon>Metazoa</taxon>
        <taxon>Ecdysozoa</taxon>
        <taxon>Arthropoda</taxon>
        <taxon>Crustacea</taxon>
        <taxon>Multicrustacea</taxon>
        <taxon>Malacostraca</taxon>
        <taxon>Eumalacostraca</taxon>
        <taxon>Eucarida</taxon>
        <taxon>Decapoda</taxon>
        <taxon>Pleocyemata</taxon>
        <taxon>Astacidea</taxon>
        <taxon>Parastacoidea</taxon>
        <taxon>Parastacidae</taxon>
        <taxon>Cherax</taxon>
    </lineage>
</organism>
<dbReference type="AlphaFoldDB" id="A0AAW0W6M2"/>
<feature type="region of interest" description="Disordered" evidence="1">
    <location>
        <begin position="143"/>
        <end position="267"/>
    </location>
</feature>
<keyword evidence="2" id="KW-0812">Transmembrane</keyword>
<keyword evidence="4" id="KW-1185">Reference proteome</keyword>
<reference evidence="3 4" key="1">
    <citation type="journal article" date="2024" name="BMC Genomics">
        <title>Genome assembly of redclaw crayfish (Cherax quadricarinatus) provides insights into its immune adaptation and hypoxia tolerance.</title>
        <authorList>
            <person name="Liu Z."/>
            <person name="Zheng J."/>
            <person name="Li H."/>
            <person name="Fang K."/>
            <person name="Wang S."/>
            <person name="He J."/>
            <person name="Zhou D."/>
            <person name="Weng S."/>
            <person name="Chi M."/>
            <person name="Gu Z."/>
            <person name="He J."/>
            <person name="Li F."/>
            <person name="Wang M."/>
        </authorList>
    </citation>
    <scope>NUCLEOTIDE SEQUENCE [LARGE SCALE GENOMIC DNA]</scope>
    <source>
        <strain evidence="3">ZL_2023a</strain>
    </source>
</reference>
<feature type="transmembrane region" description="Helical" evidence="2">
    <location>
        <begin position="106"/>
        <end position="132"/>
    </location>
</feature>